<name>A0A9P5ZB85_9AGAR</name>
<feature type="region of interest" description="Disordered" evidence="1">
    <location>
        <begin position="1"/>
        <end position="72"/>
    </location>
</feature>
<keyword evidence="4" id="KW-1185">Reference proteome</keyword>
<evidence type="ECO:0000313" key="3">
    <source>
        <dbReference type="EMBL" id="KAF9483680.1"/>
    </source>
</evidence>
<comment type="caution">
    <text evidence="3">The sequence shown here is derived from an EMBL/GenBank/DDBJ whole genome shotgun (WGS) entry which is preliminary data.</text>
</comment>
<dbReference type="Proteomes" id="UP000807469">
    <property type="component" value="Unassembled WGS sequence"/>
</dbReference>
<evidence type="ECO:0000313" key="4">
    <source>
        <dbReference type="Proteomes" id="UP000807469"/>
    </source>
</evidence>
<evidence type="ECO:0000256" key="1">
    <source>
        <dbReference type="SAM" id="MobiDB-lite"/>
    </source>
</evidence>
<dbReference type="PANTHER" id="PTHR39639:SF1">
    <property type="entry name" value="DUF262 DOMAIN-CONTAINING PROTEIN"/>
    <property type="match status" value="1"/>
</dbReference>
<feature type="compositionally biased region" description="Pro residues" evidence="1">
    <location>
        <begin position="30"/>
        <end position="44"/>
    </location>
</feature>
<feature type="non-terminal residue" evidence="3">
    <location>
        <position position="390"/>
    </location>
</feature>
<organism evidence="3 4">
    <name type="scientific">Pholiota conissans</name>
    <dbReference type="NCBI Taxonomy" id="109636"/>
    <lineage>
        <taxon>Eukaryota</taxon>
        <taxon>Fungi</taxon>
        <taxon>Dikarya</taxon>
        <taxon>Basidiomycota</taxon>
        <taxon>Agaricomycotina</taxon>
        <taxon>Agaricomycetes</taxon>
        <taxon>Agaricomycetidae</taxon>
        <taxon>Agaricales</taxon>
        <taxon>Agaricineae</taxon>
        <taxon>Strophariaceae</taxon>
        <taxon>Pholiota</taxon>
    </lineage>
</organism>
<sequence length="390" mass="44495">MVNQTWSILDDDDELTELDSSDEEEEEEIIPPPPPRAPSPPPSPGRRRSTRPKTQDATTKSRARNGLKNAIPCLKPPRTTNYAASSLFEYMKDNCIELNPDYQRSVVWNEAKQVALIDSLFSNFYIPPIVFTVITQDDGKEIRICIDGKQRLTSIRRTSNRKAYFVSPVGSKRKLISDAMRSNFKNKQITCVEYEGLTGEQEREIFHRVQLGVALSPADRLPAINGPCADLVRALRQRIETTKGFELYFKWGETRGKDFQALAQIVYLISRGQTPSKAEPTTTRLEAFLNDHTLDNKCLTLLAQNIINVIDIFCRICSDDVLGQPISDKLSPMEFVMASYMVYLYRDRFSDKELSISMGHMRRAFARACPDKKHNTKNFKFIYGFVSKEV</sequence>
<reference evidence="3" key="1">
    <citation type="submission" date="2020-11" db="EMBL/GenBank/DDBJ databases">
        <authorList>
            <consortium name="DOE Joint Genome Institute"/>
            <person name="Ahrendt S."/>
            <person name="Riley R."/>
            <person name="Andreopoulos W."/>
            <person name="Labutti K."/>
            <person name="Pangilinan J."/>
            <person name="Ruiz-Duenas F.J."/>
            <person name="Barrasa J.M."/>
            <person name="Sanchez-Garcia M."/>
            <person name="Camarero S."/>
            <person name="Miyauchi S."/>
            <person name="Serrano A."/>
            <person name="Linde D."/>
            <person name="Babiker R."/>
            <person name="Drula E."/>
            <person name="Ayuso-Fernandez I."/>
            <person name="Pacheco R."/>
            <person name="Padilla G."/>
            <person name="Ferreira P."/>
            <person name="Barriuso J."/>
            <person name="Kellner H."/>
            <person name="Castanera R."/>
            <person name="Alfaro M."/>
            <person name="Ramirez L."/>
            <person name="Pisabarro A.G."/>
            <person name="Kuo A."/>
            <person name="Tritt A."/>
            <person name="Lipzen A."/>
            <person name="He G."/>
            <person name="Yan M."/>
            <person name="Ng V."/>
            <person name="Cullen D."/>
            <person name="Martin F."/>
            <person name="Rosso M.-N."/>
            <person name="Henrissat B."/>
            <person name="Hibbett D."/>
            <person name="Martinez A.T."/>
            <person name="Grigoriev I.V."/>
        </authorList>
    </citation>
    <scope>NUCLEOTIDE SEQUENCE</scope>
    <source>
        <strain evidence="3">CIRM-BRFM 674</strain>
    </source>
</reference>
<accession>A0A9P5ZB85</accession>
<dbReference type="EMBL" id="MU155151">
    <property type="protein sequence ID" value="KAF9483680.1"/>
    <property type="molecule type" value="Genomic_DNA"/>
</dbReference>
<dbReference type="OrthoDB" id="5419821at2759"/>
<feature type="compositionally biased region" description="Acidic residues" evidence="1">
    <location>
        <begin position="9"/>
        <end position="29"/>
    </location>
</feature>
<feature type="domain" description="GmrSD restriction endonucleases N-terminal" evidence="2">
    <location>
        <begin position="92"/>
        <end position="183"/>
    </location>
</feature>
<dbReference type="AlphaFoldDB" id="A0A9P5ZB85"/>
<evidence type="ECO:0000259" key="2">
    <source>
        <dbReference type="Pfam" id="PF03235"/>
    </source>
</evidence>
<gene>
    <name evidence="3" type="ORF">BDN70DRAFT_799412</name>
</gene>
<dbReference type="InterPro" id="IPR004919">
    <property type="entry name" value="GmrSD_N"/>
</dbReference>
<dbReference type="PANTHER" id="PTHR39639">
    <property type="entry name" value="CHROMOSOME 16, WHOLE GENOME SHOTGUN SEQUENCE"/>
    <property type="match status" value="1"/>
</dbReference>
<protein>
    <recommendedName>
        <fullName evidence="2">GmrSD restriction endonucleases N-terminal domain-containing protein</fullName>
    </recommendedName>
</protein>
<proteinExistence type="predicted"/>
<dbReference type="Pfam" id="PF03235">
    <property type="entry name" value="GmrSD_N"/>
    <property type="match status" value="1"/>
</dbReference>